<protein>
    <recommendedName>
        <fullName evidence="4">Major facilitator superfamily (MFS) profile domain-containing protein</fullName>
    </recommendedName>
</protein>
<keyword evidence="3" id="KW-1185">Reference proteome</keyword>
<accession>A0A366XUC3</accession>
<evidence type="ECO:0000256" key="1">
    <source>
        <dbReference type="SAM" id="Phobius"/>
    </source>
</evidence>
<dbReference type="RefSeq" id="WP_113807268.1">
    <property type="nucleotide sequence ID" value="NZ_QOCW01000021.1"/>
</dbReference>
<evidence type="ECO:0000313" key="2">
    <source>
        <dbReference type="EMBL" id="RBW68369.1"/>
    </source>
</evidence>
<evidence type="ECO:0000313" key="3">
    <source>
        <dbReference type="Proteomes" id="UP000253314"/>
    </source>
</evidence>
<proteinExistence type="predicted"/>
<sequence>MFKRKMLSALYTAVFLTIITGVFVTILILFYVGDGHSFSESTTSLGFLPLVFFYTLIGNFVYGLPVSILIEYITRHGKRKKQVLFSFSLYSFFGLIIIFLLGWLVIYTFASAILFFLVDTRLKNNNNKLLRTSTFAN</sequence>
<keyword evidence="1" id="KW-1133">Transmembrane helix</keyword>
<gene>
    <name evidence="2" type="ORF">DS031_17040</name>
</gene>
<feature type="transmembrane region" description="Helical" evidence="1">
    <location>
        <begin position="7"/>
        <end position="31"/>
    </location>
</feature>
<dbReference type="Proteomes" id="UP000253314">
    <property type="component" value="Unassembled WGS sequence"/>
</dbReference>
<keyword evidence="1" id="KW-0812">Transmembrane</keyword>
<feature type="transmembrane region" description="Helical" evidence="1">
    <location>
        <begin position="85"/>
        <end position="118"/>
    </location>
</feature>
<dbReference type="AlphaFoldDB" id="A0A366XUC3"/>
<dbReference type="OrthoDB" id="68404at2"/>
<comment type="caution">
    <text evidence="2">The sequence shown here is derived from an EMBL/GenBank/DDBJ whole genome shotgun (WGS) entry which is preliminary data.</text>
</comment>
<evidence type="ECO:0008006" key="4">
    <source>
        <dbReference type="Google" id="ProtNLM"/>
    </source>
</evidence>
<name>A0A366XUC3_9BACI</name>
<dbReference type="EMBL" id="QOCW01000021">
    <property type="protein sequence ID" value="RBW68369.1"/>
    <property type="molecule type" value="Genomic_DNA"/>
</dbReference>
<feature type="transmembrane region" description="Helical" evidence="1">
    <location>
        <begin position="51"/>
        <end position="73"/>
    </location>
</feature>
<organism evidence="2 3">
    <name type="scientific">Bacillus taeanensis</name>
    <dbReference type="NCBI Taxonomy" id="273032"/>
    <lineage>
        <taxon>Bacteria</taxon>
        <taxon>Bacillati</taxon>
        <taxon>Bacillota</taxon>
        <taxon>Bacilli</taxon>
        <taxon>Bacillales</taxon>
        <taxon>Bacillaceae</taxon>
        <taxon>Bacillus</taxon>
    </lineage>
</organism>
<reference evidence="2 3" key="1">
    <citation type="submission" date="2018-07" db="EMBL/GenBank/DDBJ databases">
        <title>Lottiidibacillus patelloidae gen. nov., sp. nov., isolated from the intestinal tract of a marine limpet and the reclassification of B. taeanensis BH030017T, B. algicola KMM 3737T and B. hwajinpoensis SW-72T as genus Lottiidibacillus.</title>
        <authorList>
            <person name="Liu R."/>
            <person name="Huang Z."/>
        </authorList>
    </citation>
    <scope>NUCLEOTIDE SEQUENCE [LARGE SCALE GENOMIC DNA]</scope>
    <source>
        <strain evidence="2 3">BH030017</strain>
    </source>
</reference>
<keyword evidence="1" id="KW-0472">Membrane</keyword>